<keyword evidence="1" id="KW-0472">Membrane</keyword>
<evidence type="ECO:0000313" key="3">
    <source>
        <dbReference type="Proteomes" id="UP000812077"/>
    </source>
</evidence>
<reference evidence="2 3" key="1">
    <citation type="submission" date="2021-07" db="EMBL/GenBank/DDBJ databases">
        <title>Genomic diversity and antimicrobial resistance of Prevotella spp. isolated from chronic lung disease airways.</title>
        <authorList>
            <person name="Webb K.A."/>
            <person name="Olagoke O.S."/>
            <person name="Baird T."/>
            <person name="Neill J."/>
            <person name="Pham A."/>
            <person name="Wells T.J."/>
            <person name="Ramsay K.A."/>
            <person name="Bell S.C."/>
            <person name="Sarovich D.S."/>
            <person name="Price E.P."/>
        </authorList>
    </citation>
    <scope>NUCLEOTIDE SEQUENCE [LARGE SCALE GENOMIC DNA]</scope>
    <source>
        <strain evidence="2 3">SCHI0027.S.6</strain>
    </source>
</reference>
<evidence type="ECO:0000256" key="1">
    <source>
        <dbReference type="SAM" id="Phobius"/>
    </source>
</evidence>
<evidence type="ECO:0000313" key="2">
    <source>
        <dbReference type="EMBL" id="MBW4754624.1"/>
    </source>
</evidence>
<dbReference type="EMBL" id="JAHXCP010000007">
    <property type="protein sequence ID" value="MBW4754624.1"/>
    <property type="molecule type" value="Genomic_DNA"/>
</dbReference>
<sequence length="163" mass="18761">MKALFSKEKLGKLRNFLSLLLIMGCYVIYQRFLVVSYYDIGLFIVVTVVAILYDKLIASKGFDAIANNACICWVVVGLSLMLRSYYLPEKIYKVPLNGFSTHRVDHIYFSFKGRAFERSFSLSDYALSDSCKQYDVELYLKEPLPTVYYISGMSLCKKENTTK</sequence>
<keyword evidence="3" id="KW-1185">Reference proteome</keyword>
<gene>
    <name evidence="2" type="ORF">KZO77_06135</name>
</gene>
<keyword evidence="1" id="KW-1133">Transmembrane helix</keyword>
<accession>A0ABS6Y570</accession>
<feature type="transmembrane region" description="Helical" evidence="1">
    <location>
        <begin position="12"/>
        <end position="29"/>
    </location>
</feature>
<evidence type="ECO:0008006" key="4">
    <source>
        <dbReference type="Google" id="ProtNLM"/>
    </source>
</evidence>
<feature type="transmembrane region" description="Helical" evidence="1">
    <location>
        <begin position="35"/>
        <end position="53"/>
    </location>
</feature>
<keyword evidence="1" id="KW-0812">Transmembrane</keyword>
<dbReference type="PROSITE" id="PS51257">
    <property type="entry name" value="PROKAR_LIPOPROTEIN"/>
    <property type="match status" value="1"/>
</dbReference>
<feature type="transmembrane region" description="Helical" evidence="1">
    <location>
        <begin position="65"/>
        <end position="86"/>
    </location>
</feature>
<proteinExistence type="predicted"/>
<dbReference type="Proteomes" id="UP000812077">
    <property type="component" value="Unassembled WGS sequence"/>
</dbReference>
<comment type="caution">
    <text evidence="2">The sequence shown here is derived from an EMBL/GenBank/DDBJ whole genome shotgun (WGS) entry which is preliminary data.</text>
</comment>
<protein>
    <recommendedName>
        <fullName evidence="4">Lipoprotein</fullName>
    </recommendedName>
</protein>
<name>A0ABS6Y570_9BACT</name>
<dbReference type="RefSeq" id="WP_219433263.1">
    <property type="nucleotide sequence ID" value="NZ_CBDEIC010000109.1"/>
</dbReference>
<organism evidence="2 3">
    <name type="scientific">Prevotella melaninogenica</name>
    <dbReference type="NCBI Taxonomy" id="28132"/>
    <lineage>
        <taxon>Bacteria</taxon>
        <taxon>Pseudomonadati</taxon>
        <taxon>Bacteroidota</taxon>
        <taxon>Bacteroidia</taxon>
        <taxon>Bacteroidales</taxon>
        <taxon>Prevotellaceae</taxon>
        <taxon>Prevotella</taxon>
    </lineage>
</organism>